<evidence type="ECO:0000259" key="1">
    <source>
        <dbReference type="Pfam" id="PF00754"/>
    </source>
</evidence>
<proteinExistence type="predicted"/>
<gene>
    <name evidence="2" type="ORF">CVIC9261_00960</name>
</gene>
<reference evidence="2 3" key="1">
    <citation type="journal article" date="2017" name="Genome Biol. Evol.">
        <title>Comparative Genomic Analysis Identifies a Campylobacter Clade Deficient in Selenium Metabolism.</title>
        <authorList>
            <person name="Miller W.G."/>
            <person name="Yee E."/>
            <person name="Lopes B.S."/>
            <person name="Chapman M.H."/>
            <person name="Huynh S."/>
            <person name="Bono J.L."/>
            <person name="Parker C.T."/>
            <person name="Strachan N.J.C."/>
            <person name="Forbes K.J."/>
        </authorList>
    </citation>
    <scope>NUCLEOTIDE SEQUENCE [LARGE SCALE GENOMIC DNA]</scope>
    <source>
        <strain evidence="2 3">RM9261</strain>
    </source>
</reference>
<evidence type="ECO:0000313" key="2">
    <source>
        <dbReference type="EMBL" id="WWC41932.1"/>
    </source>
</evidence>
<sequence length="753" mass="87901">MIWKEEDVIDLTKGKKAFQSSISKWSHIDDANRAIDPNINGVNFAFHTGLEDKPYWMVDLETIEPIDCIRITNRAELKHQKINQNLSVECSLDGIVWTKLDPNMYEWNNLDVLEINVLQSLSARYVKISLNVKGHLVLKKVEVLKRKYHYIAGSRADALGMRLSVLISAIYVAKHLDGFKFVFSWMEGTNDDHRGAVNNSTNFSSCGEILRANEIFSEEFLKKHQISSKYRSHGNDIINLSFNDSKGKFLQRKWGIFTGKIGPHKCMRDIVPEEVLCELKECYQSIQWSYKCKQIIQEVEQICNEIIADDFVILHMRGGEVVLGDFKVAPWLWANTKHFPYEVAIEIAKMEWSNNNIVIAGQDFTSNQILENYLNKIKPNKDIKIYSIDSLIKDRYNYTNPERSFFDINFLSKAKKIYATGASMFSNVASMMAGKELTHSFYDIYSDEELYNIIQKNINYLEIGNLHRAYCYYRLYDFAIKLNMPLQVAQDWLYKAMQEDNDNDWYRIAIIDTFFKEKDLKKIDLYLKTDCIYREKFFEAIYGPHNTMNKWCFKYYDSLRDKYLKYADTKYPYISYMAAKISFCRKNISDALKYIKYSLAKDPSNKFFLSLYAEIKSKIDDKNDTPIAKLKTDINIGTAKERITNTLSYKLGQAMIKNSNSVIGYIKMPFILNNIRINHAKEKIAYHNKIKNNLNLKLPSLDSYSDYTEALKLKNHLSYKLGEALIDASKNWYKGGYIKFLFKINKLKTNKEK</sequence>
<dbReference type="Gene3D" id="2.60.120.260">
    <property type="entry name" value="Galactose-binding domain-like"/>
    <property type="match status" value="1"/>
</dbReference>
<accession>A0ABZ2E8A2</accession>
<dbReference type="GeneID" id="93112636"/>
<dbReference type="EMBL" id="CP144916">
    <property type="protein sequence ID" value="WWC41932.1"/>
    <property type="molecule type" value="Genomic_DNA"/>
</dbReference>
<dbReference type="SUPFAM" id="SSF49785">
    <property type="entry name" value="Galactose-binding domain-like"/>
    <property type="match status" value="1"/>
</dbReference>
<keyword evidence="3" id="KW-1185">Reference proteome</keyword>
<dbReference type="Pfam" id="PF00754">
    <property type="entry name" value="F5_F8_type_C"/>
    <property type="match status" value="1"/>
</dbReference>
<evidence type="ECO:0000313" key="3">
    <source>
        <dbReference type="Proteomes" id="UP001318120"/>
    </source>
</evidence>
<protein>
    <submittedName>
        <fullName evidence="2">Discoidin domain-containing protein</fullName>
    </submittedName>
</protein>
<dbReference type="RefSeq" id="WP_086302992.1">
    <property type="nucleotide sequence ID" value="NZ_CP144916.1"/>
</dbReference>
<dbReference type="InterPro" id="IPR008979">
    <property type="entry name" value="Galactose-bd-like_sf"/>
</dbReference>
<feature type="domain" description="F5/8 type C" evidence="1">
    <location>
        <begin position="23"/>
        <end position="130"/>
    </location>
</feature>
<dbReference type="InterPro" id="IPR000421">
    <property type="entry name" value="FA58C"/>
</dbReference>
<name>A0ABZ2E8A2_9BACT</name>
<organism evidence="2 3">
    <name type="scientific">Campylobacter vicugnae</name>
    <dbReference type="NCBI Taxonomy" id="1660076"/>
    <lineage>
        <taxon>Bacteria</taxon>
        <taxon>Pseudomonadati</taxon>
        <taxon>Campylobacterota</taxon>
        <taxon>Epsilonproteobacteria</taxon>
        <taxon>Campylobacterales</taxon>
        <taxon>Campylobacteraceae</taxon>
        <taxon>Campylobacter</taxon>
    </lineage>
</organism>
<dbReference type="Proteomes" id="UP001318120">
    <property type="component" value="Chromosome"/>
</dbReference>